<sequence length="65" mass="7666">LIQWYPSGIIRICIPGHKNLSKKCYENSQEQLRRFKLVGEEYPKEFRSIISALESQKLSSRKVKI</sequence>
<gene>
    <name evidence="1" type="ORF">SPELUC_LOCUS13401</name>
</gene>
<reference evidence="1" key="1">
    <citation type="submission" date="2021-06" db="EMBL/GenBank/DDBJ databases">
        <authorList>
            <person name="Kallberg Y."/>
            <person name="Tangrot J."/>
            <person name="Rosling A."/>
        </authorList>
    </citation>
    <scope>NUCLEOTIDE SEQUENCE</scope>
    <source>
        <strain evidence="1">28 12/20/2015</strain>
    </source>
</reference>
<evidence type="ECO:0000313" key="2">
    <source>
        <dbReference type="Proteomes" id="UP000789366"/>
    </source>
</evidence>
<evidence type="ECO:0000313" key="1">
    <source>
        <dbReference type="EMBL" id="CAG8735166.1"/>
    </source>
</evidence>
<dbReference type="EMBL" id="CAJVPW010035193">
    <property type="protein sequence ID" value="CAG8735166.1"/>
    <property type="molecule type" value="Genomic_DNA"/>
</dbReference>
<name>A0ACA9Q3X1_9GLOM</name>
<dbReference type="Proteomes" id="UP000789366">
    <property type="component" value="Unassembled WGS sequence"/>
</dbReference>
<comment type="caution">
    <text evidence="1">The sequence shown here is derived from an EMBL/GenBank/DDBJ whole genome shotgun (WGS) entry which is preliminary data.</text>
</comment>
<protein>
    <submittedName>
        <fullName evidence="1">11191_t:CDS:1</fullName>
    </submittedName>
</protein>
<organism evidence="1 2">
    <name type="scientific">Cetraspora pellucida</name>
    <dbReference type="NCBI Taxonomy" id="1433469"/>
    <lineage>
        <taxon>Eukaryota</taxon>
        <taxon>Fungi</taxon>
        <taxon>Fungi incertae sedis</taxon>
        <taxon>Mucoromycota</taxon>
        <taxon>Glomeromycotina</taxon>
        <taxon>Glomeromycetes</taxon>
        <taxon>Diversisporales</taxon>
        <taxon>Gigasporaceae</taxon>
        <taxon>Cetraspora</taxon>
    </lineage>
</organism>
<keyword evidence="2" id="KW-1185">Reference proteome</keyword>
<proteinExistence type="predicted"/>
<accession>A0ACA9Q3X1</accession>
<feature type="non-terminal residue" evidence="1">
    <location>
        <position position="1"/>
    </location>
</feature>